<keyword evidence="5" id="KW-1185">Reference proteome</keyword>
<organism evidence="4 5">
    <name type="scientific">Sphingomonas paeninsulae</name>
    <dbReference type="NCBI Taxonomy" id="2319844"/>
    <lineage>
        <taxon>Bacteria</taxon>
        <taxon>Pseudomonadati</taxon>
        <taxon>Pseudomonadota</taxon>
        <taxon>Alphaproteobacteria</taxon>
        <taxon>Sphingomonadales</taxon>
        <taxon>Sphingomonadaceae</taxon>
        <taxon>Sphingomonas</taxon>
    </lineage>
</organism>
<feature type="region of interest" description="Disordered" evidence="1">
    <location>
        <begin position="22"/>
        <end position="67"/>
    </location>
</feature>
<gene>
    <name evidence="4" type="ORF">D3Y57_06245</name>
</gene>
<feature type="signal peptide" evidence="2">
    <location>
        <begin position="1"/>
        <end position="20"/>
    </location>
</feature>
<proteinExistence type="predicted"/>
<dbReference type="SUPFAM" id="SSF47473">
    <property type="entry name" value="EF-hand"/>
    <property type="match status" value="1"/>
</dbReference>
<feature type="chain" id="PRO_5019754333" evidence="2">
    <location>
        <begin position="21"/>
        <end position="148"/>
    </location>
</feature>
<evidence type="ECO:0000256" key="2">
    <source>
        <dbReference type="SAM" id="SignalP"/>
    </source>
</evidence>
<dbReference type="InterPro" id="IPR002048">
    <property type="entry name" value="EF_hand_dom"/>
</dbReference>
<feature type="compositionally biased region" description="Basic and acidic residues" evidence="1">
    <location>
        <begin position="51"/>
        <end position="67"/>
    </location>
</feature>
<dbReference type="PROSITE" id="PS50222">
    <property type="entry name" value="EF_HAND_2"/>
    <property type="match status" value="2"/>
</dbReference>
<dbReference type="InterPro" id="IPR018247">
    <property type="entry name" value="EF_Hand_1_Ca_BS"/>
</dbReference>
<feature type="compositionally biased region" description="Low complexity" evidence="1">
    <location>
        <begin position="22"/>
        <end position="39"/>
    </location>
</feature>
<protein>
    <submittedName>
        <fullName evidence="4">Signal transduction protein</fullName>
    </submittedName>
</protein>
<accession>A0A494TE72</accession>
<evidence type="ECO:0000256" key="1">
    <source>
        <dbReference type="SAM" id="MobiDB-lite"/>
    </source>
</evidence>
<feature type="domain" description="EF-hand" evidence="3">
    <location>
        <begin position="51"/>
        <end position="86"/>
    </location>
</feature>
<evidence type="ECO:0000313" key="5">
    <source>
        <dbReference type="Proteomes" id="UP000276254"/>
    </source>
</evidence>
<dbReference type="OrthoDB" id="7566788at2"/>
<feature type="domain" description="EF-hand" evidence="3">
    <location>
        <begin position="89"/>
        <end position="117"/>
    </location>
</feature>
<reference evidence="4 5" key="1">
    <citation type="submission" date="2018-09" db="EMBL/GenBank/DDBJ databases">
        <title>Sphingomonas peninsula sp. nov., isolated from fildes peninsula, Antarctic soil.</title>
        <authorList>
            <person name="Yingchao G."/>
        </authorList>
    </citation>
    <scope>NUCLEOTIDE SEQUENCE [LARGE SCALE GENOMIC DNA]</scope>
    <source>
        <strain evidence="4 5">YZ-8</strain>
    </source>
</reference>
<dbReference type="EMBL" id="CP032829">
    <property type="protein sequence ID" value="AYJ87797.1"/>
    <property type="molecule type" value="Genomic_DNA"/>
</dbReference>
<evidence type="ECO:0000313" key="4">
    <source>
        <dbReference type="EMBL" id="AYJ87797.1"/>
    </source>
</evidence>
<sequence length="148" mass="15519">MKFGRAAAAVLALVPVGACAKTSGDNASSSNATASSTQSDPRHSSGMTLEDFQKRQRDRLMAADTDGDGRVSKAEFLAAAKTGKGNPAKRFAKMDQNGDGMLDKSEIDAMLARRFKRIDADGNGIITTQERAAARAGKHKAALDSSDS</sequence>
<evidence type="ECO:0000259" key="3">
    <source>
        <dbReference type="PROSITE" id="PS50222"/>
    </source>
</evidence>
<name>A0A494TE72_SPHPE</name>
<dbReference type="GO" id="GO:0005509">
    <property type="term" value="F:calcium ion binding"/>
    <property type="evidence" value="ECO:0007669"/>
    <property type="project" value="InterPro"/>
</dbReference>
<dbReference type="Gene3D" id="1.10.238.10">
    <property type="entry name" value="EF-hand"/>
    <property type="match status" value="2"/>
</dbReference>
<dbReference type="SMART" id="SM00054">
    <property type="entry name" value="EFh"/>
    <property type="match status" value="2"/>
</dbReference>
<keyword evidence="2" id="KW-0732">Signal</keyword>
<dbReference type="PROSITE" id="PS00018">
    <property type="entry name" value="EF_HAND_1"/>
    <property type="match status" value="2"/>
</dbReference>
<dbReference type="KEGG" id="spha:D3Y57_06245"/>
<dbReference type="InterPro" id="IPR011992">
    <property type="entry name" value="EF-hand-dom_pair"/>
</dbReference>
<dbReference type="AlphaFoldDB" id="A0A494TE72"/>
<dbReference type="Proteomes" id="UP000276254">
    <property type="component" value="Chromosome"/>
</dbReference>
<dbReference type="Pfam" id="PF13202">
    <property type="entry name" value="EF-hand_5"/>
    <property type="match status" value="3"/>
</dbReference>